<feature type="compositionally biased region" description="Gly residues" evidence="4">
    <location>
        <begin position="131"/>
        <end position="141"/>
    </location>
</feature>
<reference evidence="5" key="2">
    <citation type="submission" date="2025-09" db="UniProtKB">
        <authorList>
            <consortium name="Ensembl"/>
        </authorList>
    </citation>
    <scope>IDENTIFICATION</scope>
</reference>
<dbReference type="PANTHER" id="PTHR24171">
    <property type="entry name" value="ANKYRIN REPEAT DOMAIN-CONTAINING PROTEIN 39-RELATED"/>
    <property type="match status" value="1"/>
</dbReference>
<sequence length="193" mass="19613">MAAVCAGGTVGELLAQGARLDAQTDATGETALHLAARFARASAVRSLLDAGADPNTRDRAGRSPLHSAIGADALGACQILIRCRQTDLDARMSDGATPLILATRLAVESGTEELLRGGAAVNAADKWGQQGRQGPGRGDGASRGRRGAGLWAEGAGGGPQRRGGGGAGRGSWLRCLTPPLAWQGRRPCTGLQL</sequence>
<dbReference type="Pfam" id="PF12796">
    <property type="entry name" value="Ank_2"/>
    <property type="match status" value="1"/>
</dbReference>
<dbReference type="Gene3D" id="1.25.40.20">
    <property type="entry name" value="Ankyrin repeat-containing domain"/>
    <property type="match status" value="1"/>
</dbReference>
<dbReference type="Proteomes" id="UP000694380">
    <property type="component" value="Unplaced"/>
</dbReference>
<dbReference type="SUPFAM" id="SSF48403">
    <property type="entry name" value="Ankyrin repeat"/>
    <property type="match status" value="1"/>
</dbReference>
<dbReference type="PROSITE" id="PS50088">
    <property type="entry name" value="ANK_REPEAT"/>
    <property type="match status" value="2"/>
</dbReference>
<keyword evidence="6" id="KW-1185">Reference proteome</keyword>
<proteinExistence type="predicted"/>
<dbReference type="PANTHER" id="PTHR24171:SF8">
    <property type="entry name" value="BRCA1-ASSOCIATED RING DOMAIN PROTEIN 1"/>
    <property type="match status" value="1"/>
</dbReference>
<feature type="region of interest" description="Disordered" evidence="4">
    <location>
        <begin position="125"/>
        <end position="170"/>
    </location>
</feature>
<feature type="compositionally biased region" description="Gly residues" evidence="4">
    <location>
        <begin position="154"/>
        <end position="169"/>
    </location>
</feature>
<evidence type="ECO:0000256" key="3">
    <source>
        <dbReference type="PROSITE-ProRule" id="PRU00023"/>
    </source>
</evidence>
<feature type="repeat" description="ANK" evidence="3">
    <location>
        <begin position="94"/>
        <end position="126"/>
    </location>
</feature>
<dbReference type="Ensembl" id="ENSCPBT00000019624.1">
    <property type="protein sequence ID" value="ENSCPBP00000016593.1"/>
    <property type="gene ID" value="ENSCPBG00000012226.1"/>
</dbReference>
<dbReference type="GO" id="GO:0031436">
    <property type="term" value="C:BRCA1-BARD1 complex"/>
    <property type="evidence" value="ECO:0007669"/>
    <property type="project" value="TreeGrafter"/>
</dbReference>
<keyword evidence="1" id="KW-0677">Repeat</keyword>
<name>A0A8C3HDS1_CHRPI</name>
<evidence type="ECO:0000256" key="1">
    <source>
        <dbReference type="ARBA" id="ARBA00022737"/>
    </source>
</evidence>
<dbReference type="AlphaFoldDB" id="A0A8C3HDS1"/>
<protein>
    <submittedName>
        <fullName evidence="5">Uncharacterized protein</fullName>
    </submittedName>
</protein>
<evidence type="ECO:0000313" key="5">
    <source>
        <dbReference type="Ensembl" id="ENSCPBP00000016593.1"/>
    </source>
</evidence>
<evidence type="ECO:0000313" key="6">
    <source>
        <dbReference type="Proteomes" id="UP000694380"/>
    </source>
</evidence>
<feature type="repeat" description="ANK" evidence="3">
    <location>
        <begin position="27"/>
        <end position="59"/>
    </location>
</feature>
<reference evidence="5" key="1">
    <citation type="submission" date="2025-08" db="UniProtKB">
        <authorList>
            <consortium name="Ensembl"/>
        </authorList>
    </citation>
    <scope>IDENTIFICATION</scope>
</reference>
<dbReference type="GO" id="GO:0004842">
    <property type="term" value="F:ubiquitin-protein transferase activity"/>
    <property type="evidence" value="ECO:0007669"/>
    <property type="project" value="TreeGrafter"/>
</dbReference>
<evidence type="ECO:0000256" key="2">
    <source>
        <dbReference type="ARBA" id="ARBA00023043"/>
    </source>
</evidence>
<dbReference type="GO" id="GO:0070531">
    <property type="term" value="C:BRCA1-A complex"/>
    <property type="evidence" value="ECO:0007669"/>
    <property type="project" value="TreeGrafter"/>
</dbReference>
<dbReference type="GO" id="GO:0085020">
    <property type="term" value="P:protein K6-linked ubiquitination"/>
    <property type="evidence" value="ECO:0007669"/>
    <property type="project" value="TreeGrafter"/>
</dbReference>
<dbReference type="InterPro" id="IPR002110">
    <property type="entry name" value="Ankyrin_rpt"/>
</dbReference>
<accession>A0A8C3HDS1</accession>
<dbReference type="PROSITE" id="PS50297">
    <property type="entry name" value="ANK_REP_REGION"/>
    <property type="match status" value="1"/>
</dbReference>
<keyword evidence="2 3" id="KW-0040">ANK repeat</keyword>
<evidence type="ECO:0000256" key="4">
    <source>
        <dbReference type="SAM" id="MobiDB-lite"/>
    </source>
</evidence>
<organism evidence="5 6">
    <name type="scientific">Chrysemys picta bellii</name>
    <name type="common">Western painted turtle</name>
    <name type="synonym">Emys bellii</name>
    <dbReference type="NCBI Taxonomy" id="8478"/>
    <lineage>
        <taxon>Eukaryota</taxon>
        <taxon>Metazoa</taxon>
        <taxon>Chordata</taxon>
        <taxon>Craniata</taxon>
        <taxon>Vertebrata</taxon>
        <taxon>Euteleostomi</taxon>
        <taxon>Archelosauria</taxon>
        <taxon>Testudinata</taxon>
        <taxon>Testudines</taxon>
        <taxon>Cryptodira</taxon>
        <taxon>Durocryptodira</taxon>
        <taxon>Testudinoidea</taxon>
        <taxon>Emydidae</taxon>
        <taxon>Chrysemys</taxon>
    </lineage>
</organism>
<dbReference type="InterPro" id="IPR036770">
    <property type="entry name" value="Ankyrin_rpt-contain_sf"/>
</dbReference>
<dbReference type="SMART" id="SM00248">
    <property type="entry name" value="ANK"/>
    <property type="match status" value="3"/>
</dbReference>
<dbReference type="GeneTree" id="ENSGT00940000155030"/>